<dbReference type="CDD" id="cd07043">
    <property type="entry name" value="STAS_anti-anti-sigma_factors"/>
    <property type="match status" value="1"/>
</dbReference>
<feature type="domain" description="STAS" evidence="1">
    <location>
        <begin position="17"/>
        <end position="105"/>
    </location>
</feature>
<dbReference type="SUPFAM" id="SSF52091">
    <property type="entry name" value="SpoIIaa-like"/>
    <property type="match status" value="1"/>
</dbReference>
<reference evidence="2 3" key="1">
    <citation type="submission" date="2018-11" db="EMBL/GenBank/DDBJ databases">
        <title>Sequencing the genomes of 1000 actinobacteria strains.</title>
        <authorList>
            <person name="Klenk H.-P."/>
        </authorList>
    </citation>
    <scope>NUCLEOTIDE SEQUENCE [LARGE SCALE GENOMIC DNA]</scope>
    <source>
        <strain evidence="2 3">DSM 43634</strain>
    </source>
</reference>
<name>A0A3N1GFD3_9ACTN</name>
<dbReference type="AlphaFoldDB" id="A0A3N1GFD3"/>
<sequence>MTSSSQCFATVPPSPRMTVVSDPVNARLTIALEGDLDCASAPALSARMRMILDRRPVRQVVIDVAGLEFCDIAGARMFLQLRQVVTGTGAAYCLRHPRAHIRWLLHHLDAGHLIEPFGEHG</sequence>
<dbReference type="PROSITE" id="PS50801">
    <property type="entry name" value="STAS"/>
    <property type="match status" value="1"/>
</dbReference>
<dbReference type="Proteomes" id="UP000271683">
    <property type="component" value="Unassembled WGS sequence"/>
</dbReference>
<dbReference type="OrthoDB" id="3294096at2"/>
<evidence type="ECO:0000313" key="3">
    <source>
        <dbReference type="Proteomes" id="UP000271683"/>
    </source>
</evidence>
<gene>
    <name evidence="2" type="ORF">EDD30_1687</name>
</gene>
<proteinExistence type="predicted"/>
<comment type="caution">
    <text evidence="2">The sequence shown here is derived from an EMBL/GenBank/DDBJ whole genome shotgun (WGS) entry which is preliminary data.</text>
</comment>
<accession>A0A3N1GFD3</accession>
<dbReference type="RefSeq" id="WP_084556198.1">
    <property type="nucleotide sequence ID" value="NZ_RJKL01000001.1"/>
</dbReference>
<evidence type="ECO:0000259" key="1">
    <source>
        <dbReference type="PROSITE" id="PS50801"/>
    </source>
</evidence>
<evidence type="ECO:0000313" key="2">
    <source>
        <dbReference type="EMBL" id="ROP28908.1"/>
    </source>
</evidence>
<organism evidence="2 3">
    <name type="scientific">Couchioplanes caeruleus</name>
    <dbReference type="NCBI Taxonomy" id="56438"/>
    <lineage>
        <taxon>Bacteria</taxon>
        <taxon>Bacillati</taxon>
        <taxon>Actinomycetota</taxon>
        <taxon>Actinomycetes</taxon>
        <taxon>Micromonosporales</taxon>
        <taxon>Micromonosporaceae</taxon>
        <taxon>Couchioplanes</taxon>
    </lineage>
</organism>
<protein>
    <submittedName>
        <fullName evidence="2">Anti-anti-sigma factor</fullName>
    </submittedName>
</protein>
<dbReference type="InterPro" id="IPR002645">
    <property type="entry name" value="STAS_dom"/>
</dbReference>
<dbReference type="Gene3D" id="3.30.750.24">
    <property type="entry name" value="STAS domain"/>
    <property type="match status" value="1"/>
</dbReference>
<dbReference type="InterPro" id="IPR036513">
    <property type="entry name" value="STAS_dom_sf"/>
</dbReference>
<dbReference type="Pfam" id="PF01740">
    <property type="entry name" value="STAS"/>
    <property type="match status" value="1"/>
</dbReference>
<dbReference type="EMBL" id="RJKL01000001">
    <property type="protein sequence ID" value="ROP28908.1"/>
    <property type="molecule type" value="Genomic_DNA"/>
</dbReference>